<dbReference type="Pfam" id="PF00440">
    <property type="entry name" value="TetR_N"/>
    <property type="match status" value="1"/>
</dbReference>
<organism evidence="4 5">
    <name type="scientific">Saccharothrix variisporea</name>
    <dbReference type="NCBI Taxonomy" id="543527"/>
    <lineage>
        <taxon>Bacteria</taxon>
        <taxon>Bacillati</taxon>
        <taxon>Actinomycetota</taxon>
        <taxon>Actinomycetes</taxon>
        <taxon>Pseudonocardiales</taxon>
        <taxon>Pseudonocardiaceae</taxon>
        <taxon>Saccharothrix</taxon>
    </lineage>
</organism>
<dbReference type="InterPro" id="IPR009057">
    <property type="entry name" value="Homeodomain-like_sf"/>
</dbReference>
<gene>
    <name evidence="4" type="ORF">DFJ66_2259</name>
</gene>
<evidence type="ECO:0000256" key="1">
    <source>
        <dbReference type="ARBA" id="ARBA00023125"/>
    </source>
</evidence>
<evidence type="ECO:0000256" key="2">
    <source>
        <dbReference type="PROSITE-ProRule" id="PRU00335"/>
    </source>
</evidence>
<keyword evidence="5" id="KW-1185">Reference proteome</keyword>
<dbReference type="GO" id="GO:0003677">
    <property type="term" value="F:DNA binding"/>
    <property type="evidence" value="ECO:0007669"/>
    <property type="project" value="UniProtKB-UniRule"/>
</dbReference>
<evidence type="ECO:0000259" key="3">
    <source>
        <dbReference type="PROSITE" id="PS50977"/>
    </source>
</evidence>
<feature type="DNA-binding region" description="H-T-H motif" evidence="2">
    <location>
        <begin position="31"/>
        <end position="50"/>
    </location>
</feature>
<evidence type="ECO:0000313" key="4">
    <source>
        <dbReference type="EMBL" id="RKT69066.1"/>
    </source>
</evidence>
<reference evidence="4 5" key="1">
    <citation type="submission" date="2018-10" db="EMBL/GenBank/DDBJ databases">
        <title>Sequencing the genomes of 1000 actinobacteria strains.</title>
        <authorList>
            <person name="Klenk H.-P."/>
        </authorList>
    </citation>
    <scope>NUCLEOTIDE SEQUENCE [LARGE SCALE GENOMIC DNA]</scope>
    <source>
        <strain evidence="4 5">DSM 43911</strain>
    </source>
</reference>
<accession>A0A495X685</accession>
<dbReference type="PROSITE" id="PS50977">
    <property type="entry name" value="HTH_TETR_2"/>
    <property type="match status" value="1"/>
</dbReference>
<protein>
    <submittedName>
        <fullName evidence="4">TetR family transcriptional regulator</fullName>
    </submittedName>
</protein>
<dbReference type="Gene3D" id="1.10.357.10">
    <property type="entry name" value="Tetracycline Repressor, domain 2"/>
    <property type="match status" value="1"/>
</dbReference>
<dbReference type="InterPro" id="IPR001647">
    <property type="entry name" value="HTH_TetR"/>
</dbReference>
<dbReference type="RefSeq" id="WP_121220523.1">
    <property type="nucleotide sequence ID" value="NZ_JBIUBA010000035.1"/>
</dbReference>
<sequence>MPTGVALRDVREHLFAAADRVLLRDGPSGLTSRAVTAEAEVAKGVLHRHFTDFDDFLAAFVQDRAHRIDAQATTLLNTAGQGTVADNITAALDAVFMSVAMAIVPLITFRDELRARLRDTWPAGVPVLTEAAEMLADYLRAEQKAGRVAKSASADLLAPTLIGAAHLLFADRTGPRPTIEALRRTVITVLSGAQPE</sequence>
<feature type="domain" description="HTH tetR-type" evidence="3">
    <location>
        <begin position="8"/>
        <end position="68"/>
    </location>
</feature>
<dbReference type="SUPFAM" id="SSF46689">
    <property type="entry name" value="Homeodomain-like"/>
    <property type="match status" value="1"/>
</dbReference>
<dbReference type="Proteomes" id="UP000272729">
    <property type="component" value="Unassembled WGS sequence"/>
</dbReference>
<evidence type="ECO:0000313" key="5">
    <source>
        <dbReference type="Proteomes" id="UP000272729"/>
    </source>
</evidence>
<keyword evidence="1 2" id="KW-0238">DNA-binding</keyword>
<proteinExistence type="predicted"/>
<name>A0A495X685_9PSEU</name>
<dbReference type="OrthoDB" id="5068503at2"/>
<dbReference type="EMBL" id="RBXR01000001">
    <property type="protein sequence ID" value="RKT69066.1"/>
    <property type="molecule type" value="Genomic_DNA"/>
</dbReference>
<comment type="caution">
    <text evidence="4">The sequence shown here is derived from an EMBL/GenBank/DDBJ whole genome shotgun (WGS) entry which is preliminary data.</text>
</comment>
<dbReference type="AlphaFoldDB" id="A0A495X685"/>